<reference evidence="3 4" key="1">
    <citation type="submission" date="2024-08" db="EMBL/GenBank/DDBJ databases">
        <authorList>
            <person name="Lu H."/>
        </authorList>
    </citation>
    <scope>NUCLEOTIDE SEQUENCE [LARGE SCALE GENOMIC DNA]</scope>
    <source>
        <strain evidence="3 4">BYS87W</strain>
    </source>
</reference>
<feature type="compositionally biased region" description="Pro residues" evidence="1">
    <location>
        <begin position="104"/>
        <end position="113"/>
    </location>
</feature>
<keyword evidence="4" id="KW-1185">Reference proteome</keyword>
<sequence>MSVTPRQYVLAGALGLTVAATVWLATQPDDEAPVAAARPLRAADRVGARAALAASAPSTAAATGAAASAPARPAWAEVSDAQLAAWQPPPPPPAQAVPAQASVQPPPPPPVAPPAPYQMIGRLIEGEGARAVQVALLSGPNKALSVKAGDVLDGQWRVEQVSDAGVRLTWLPGPLPQTIVFKAVP</sequence>
<feature type="region of interest" description="Disordered" evidence="1">
    <location>
        <begin position="84"/>
        <end position="113"/>
    </location>
</feature>
<organism evidence="3 4">
    <name type="scientific">Pelomonas baiyunensis</name>
    <dbReference type="NCBI Taxonomy" id="3299026"/>
    <lineage>
        <taxon>Bacteria</taxon>
        <taxon>Pseudomonadati</taxon>
        <taxon>Pseudomonadota</taxon>
        <taxon>Betaproteobacteria</taxon>
        <taxon>Burkholderiales</taxon>
        <taxon>Sphaerotilaceae</taxon>
        <taxon>Roseateles</taxon>
    </lineage>
</organism>
<evidence type="ECO:0000313" key="4">
    <source>
        <dbReference type="Proteomes" id="UP001606303"/>
    </source>
</evidence>
<evidence type="ECO:0008006" key="5">
    <source>
        <dbReference type="Google" id="ProtNLM"/>
    </source>
</evidence>
<feature type="chain" id="PRO_5047384970" description="General secretion pathway protein GspN" evidence="2">
    <location>
        <begin position="26"/>
        <end position="185"/>
    </location>
</feature>
<accession>A0ABW7H2G9</accession>
<protein>
    <recommendedName>
        <fullName evidence="5">General secretion pathway protein GspN</fullName>
    </recommendedName>
</protein>
<evidence type="ECO:0000313" key="3">
    <source>
        <dbReference type="EMBL" id="MFG6468105.1"/>
    </source>
</evidence>
<comment type="caution">
    <text evidence="3">The sequence shown here is derived from an EMBL/GenBank/DDBJ whole genome shotgun (WGS) entry which is preliminary data.</text>
</comment>
<evidence type="ECO:0000256" key="2">
    <source>
        <dbReference type="SAM" id="SignalP"/>
    </source>
</evidence>
<proteinExistence type="predicted"/>
<keyword evidence="2" id="KW-0732">Signal</keyword>
<name>A0ABW7H2G9_9BURK</name>
<gene>
    <name evidence="3" type="ORF">ACG01O_15870</name>
</gene>
<dbReference type="EMBL" id="JBIGIB010000004">
    <property type="protein sequence ID" value="MFG6468105.1"/>
    <property type="molecule type" value="Genomic_DNA"/>
</dbReference>
<dbReference type="Proteomes" id="UP001606303">
    <property type="component" value="Unassembled WGS sequence"/>
</dbReference>
<feature type="signal peptide" evidence="2">
    <location>
        <begin position="1"/>
        <end position="25"/>
    </location>
</feature>
<evidence type="ECO:0000256" key="1">
    <source>
        <dbReference type="SAM" id="MobiDB-lite"/>
    </source>
</evidence>